<keyword evidence="2" id="KW-0805">Transcription regulation</keyword>
<evidence type="ECO:0000256" key="3">
    <source>
        <dbReference type="ARBA" id="ARBA00023125"/>
    </source>
</evidence>
<evidence type="ECO:0000259" key="5">
    <source>
        <dbReference type="PROSITE" id="PS50931"/>
    </source>
</evidence>
<dbReference type="Gene3D" id="1.10.10.10">
    <property type="entry name" value="Winged helix-like DNA-binding domain superfamily/Winged helix DNA-binding domain"/>
    <property type="match status" value="1"/>
</dbReference>
<keyword evidence="3 6" id="KW-0238">DNA-binding</keyword>
<dbReference type="STRING" id="1650663.GCA_001486665_00390"/>
<dbReference type="InterPro" id="IPR005119">
    <property type="entry name" value="LysR_subst-bd"/>
</dbReference>
<dbReference type="Pfam" id="PF00126">
    <property type="entry name" value="HTH_1"/>
    <property type="match status" value="1"/>
</dbReference>
<keyword evidence="4" id="KW-0804">Transcription</keyword>
<evidence type="ECO:0000256" key="1">
    <source>
        <dbReference type="ARBA" id="ARBA00009437"/>
    </source>
</evidence>
<dbReference type="InterPro" id="IPR036388">
    <property type="entry name" value="WH-like_DNA-bd_sf"/>
</dbReference>
<evidence type="ECO:0000313" key="6">
    <source>
        <dbReference type="EMBL" id="TCL58679.1"/>
    </source>
</evidence>
<evidence type="ECO:0000256" key="2">
    <source>
        <dbReference type="ARBA" id="ARBA00023015"/>
    </source>
</evidence>
<organism evidence="6 7">
    <name type="scientific">Allofournierella massiliensis</name>
    <dbReference type="NCBI Taxonomy" id="1650663"/>
    <lineage>
        <taxon>Bacteria</taxon>
        <taxon>Bacillati</taxon>
        <taxon>Bacillota</taxon>
        <taxon>Clostridia</taxon>
        <taxon>Eubacteriales</taxon>
        <taxon>Oscillospiraceae</taxon>
        <taxon>Allofournierella</taxon>
    </lineage>
</organism>
<dbReference type="Proteomes" id="UP000295184">
    <property type="component" value="Unassembled WGS sequence"/>
</dbReference>
<dbReference type="EMBL" id="SLUM01000007">
    <property type="protein sequence ID" value="TCL58679.1"/>
    <property type="molecule type" value="Genomic_DNA"/>
</dbReference>
<dbReference type="AlphaFoldDB" id="A0A4R1R093"/>
<gene>
    <name evidence="6" type="ORF">EDD77_10733</name>
</gene>
<dbReference type="SUPFAM" id="SSF46785">
    <property type="entry name" value="Winged helix' DNA-binding domain"/>
    <property type="match status" value="1"/>
</dbReference>
<feature type="domain" description="HTH lysR-type" evidence="5">
    <location>
        <begin position="1"/>
        <end position="58"/>
    </location>
</feature>
<dbReference type="SUPFAM" id="SSF53850">
    <property type="entry name" value="Periplasmic binding protein-like II"/>
    <property type="match status" value="1"/>
</dbReference>
<dbReference type="GO" id="GO:0003700">
    <property type="term" value="F:DNA-binding transcription factor activity"/>
    <property type="evidence" value="ECO:0007669"/>
    <property type="project" value="InterPro"/>
</dbReference>
<sequence>MELEQLRQLVAFAEYGTLSKAAEVLHLSQPSLSRTMQTLEEELQGKLFVRQKNRIVLNETGWIAVEQARKVLSSAEELAERVRLAERSRQSISLGACAPVPIQDLRPLLRELYGEITVSAELRDTDEALLEGLHEGEYQMVVTHQKPPEDEALFCFPYREEHLSLLVPAGHSLAMLPVIHASDLANQNLLLYSEIGFWTQVCREKLPEAHFLFMNEWDAFGDLAGLGAFPCFVTDAFSHRTQAVNKVVIPIEDRDFQATYYFVCMVQEQEKFRELITRLKEKRFRTEPL</sequence>
<dbReference type="CDD" id="cd05466">
    <property type="entry name" value="PBP2_LTTR_substrate"/>
    <property type="match status" value="1"/>
</dbReference>
<dbReference type="GO" id="GO:0032993">
    <property type="term" value="C:protein-DNA complex"/>
    <property type="evidence" value="ECO:0007669"/>
    <property type="project" value="TreeGrafter"/>
</dbReference>
<dbReference type="PROSITE" id="PS50931">
    <property type="entry name" value="HTH_LYSR"/>
    <property type="match status" value="1"/>
</dbReference>
<dbReference type="InterPro" id="IPR036390">
    <property type="entry name" value="WH_DNA-bd_sf"/>
</dbReference>
<dbReference type="Gene3D" id="3.40.190.10">
    <property type="entry name" value="Periplasmic binding protein-like II"/>
    <property type="match status" value="2"/>
</dbReference>
<evidence type="ECO:0000256" key="4">
    <source>
        <dbReference type="ARBA" id="ARBA00023163"/>
    </source>
</evidence>
<name>A0A4R1R093_9FIRM</name>
<dbReference type="GO" id="GO:0003677">
    <property type="term" value="F:DNA binding"/>
    <property type="evidence" value="ECO:0007669"/>
    <property type="project" value="UniProtKB-KW"/>
</dbReference>
<dbReference type="Pfam" id="PF03466">
    <property type="entry name" value="LysR_substrate"/>
    <property type="match status" value="1"/>
</dbReference>
<dbReference type="PANTHER" id="PTHR30346:SF28">
    <property type="entry name" value="HTH-TYPE TRANSCRIPTIONAL REGULATOR CYNR"/>
    <property type="match status" value="1"/>
</dbReference>
<dbReference type="RefSeq" id="WP_058962916.1">
    <property type="nucleotide sequence ID" value="NZ_CABKVM010000012.1"/>
</dbReference>
<comment type="similarity">
    <text evidence="1">Belongs to the LysR transcriptional regulatory family.</text>
</comment>
<proteinExistence type="inferred from homology"/>
<evidence type="ECO:0000313" key="7">
    <source>
        <dbReference type="Proteomes" id="UP000295184"/>
    </source>
</evidence>
<dbReference type="InterPro" id="IPR000847">
    <property type="entry name" value="LysR_HTH_N"/>
</dbReference>
<comment type="caution">
    <text evidence="6">The sequence shown here is derived from an EMBL/GenBank/DDBJ whole genome shotgun (WGS) entry which is preliminary data.</text>
</comment>
<reference evidence="6 7" key="1">
    <citation type="submission" date="2019-03" db="EMBL/GenBank/DDBJ databases">
        <title>Genomic Encyclopedia of Type Strains, Phase IV (KMG-IV): sequencing the most valuable type-strain genomes for metagenomic binning, comparative biology and taxonomic classification.</title>
        <authorList>
            <person name="Goeker M."/>
        </authorList>
    </citation>
    <scope>NUCLEOTIDE SEQUENCE [LARGE SCALE GENOMIC DNA]</scope>
    <source>
        <strain evidence="6 7">DSM 100451</strain>
    </source>
</reference>
<dbReference type="PANTHER" id="PTHR30346">
    <property type="entry name" value="TRANSCRIPTIONAL DUAL REGULATOR HCAR-RELATED"/>
    <property type="match status" value="1"/>
</dbReference>
<protein>
    <submittedName>
        <fullName evidence="6">DNA-binding transcriptional LysR family regulator</fullName>
    </submittedName>
</protein>
<accession>A0A4R1R093</accession>
<dbReference type="PRINTS" id="PR00039">
    <property type="entry name" value="HTHLYSR"/>
</dbReference>
<dbReference type="OrthoDB" id="79118at2"/>